<evidence type="ECO:0000313" key="9">
    <source>
        <dbReference type="Proteomes" id="UP000474957"/>
    </source>
</evidence>
<keyword evidence="5" id="KW-0804">Transcription</keyword>
<accession>A0A6L5YYS0</accession>
<dbReference type="GO" id="GO:0006355">
    <property type="term" value="P:regulation of DNA-templated transcription"/>
    <property type="evidence" value="ECO:0007669"/>
    <property type="project" value="TreeGrafter"/>
</dbReference>
<evidence type="ECO:0000256" key="3">
    <source>
        <dbReference type="ARBA" id="ARBA00023015"/>
    </source>
</evidence>
<evidence type="ECO:0000256" key="5">
    <source>
        <dbReference type="ARBA" id="ARBA00023163"/>
    </source>
</evidence>
<feature type="modified residue" description="4-aspartylphosphate" evidence="6">
    <location>
        <position position="56"/>
    </location>
</feature>
<dbReference type="CDD" id="cd17574">
    <property type="entry name" value="REC_OmpR"/>
    <property type="match status" value="1"/>
</dbReference>
<evidence type="ECO:0000259" key="7">
    <source>
        <dbReference type="PROSITE" id="PS50110"/>
    </source>
</evidence>
<organism evidence="8 9">
    <name type="scientific">Halovulum marinum</name>
    <dbReference type="NCBI Taxonomy" id="2662447"/>
    <lineage>
        <taxon>Bacteria</taxon>
        <taxon>Pseudomonadati</taxon>
        <taxon>Pseudomonadota</taxon>
        <taxon>Alphaproteobacteria</taxon>
        <taxon>Rhodobacterales</taxon>
        <taxon>Paracoccaceae</taxon>
        <taxon>Halovulum</taxon>
    </lineage>
</organism>
<dbReference type="InterPro" id="IPR039420">
    <property type="entry name" value="WalR-like"/>
</dbReference>
<reference evidence="8 9" key="1">
    <citation type="submission" date="2019-10" db="EMBL/GenBank/DDBJ databases">
        <title>Cognatihalovulum marinum gen. nov. sp. nov., a new member of the family Rhodobacteraceae isolated from deep seawater of the Northwest Indian Ocean.</title>
        <authorList>
            <person name="Ruan C."/>
            <person name="Wang J."/>
            <person name="Zheng X."/>
            <person name="Song L."/>
            <person name="Zhu Y."/>
            <person name="Huang Y."/>
            <person name="Lu Z."/>
            <person name="Du W."/>
            <person name="Huang L."/>
            <person name="Dai X."/>
        </authorList>
    </citation>
    <scope>NUCLEOTIDE SEQUENCE [LARGE SCALE GENOMIC DNA]</scope>
    <source>
        <strain evidence="8 9">2CG4</strain>
    </source>
</reference>
<evidence type="ECO:0000256" key="6">
    <source>
        <dbReference type="PROSITE-ProRule" id="PRU00169"/>
    </source>
</evidence>
<sequence length="124" mass="13850">MQRKVVIAEDEAYLRLLIQQSIEELEDEGVEIIATEDGPSALSAIEREQPALILLDVMMPGMNGFEVCERVRANPALKQPYIILLTAKGQEYDRVRGAEAGADRYMTKPFNPDDLLDAARAVLF</sequence>
<keyword evidence="2" id="KW-0902">Two-component regulatory system</keyword>
<proteinExistence type="predicted"/>
<dbReference type="SUPFAM" id="SSF52172">
    <property type="entry name" value="CheY-like"/>
    <property type="match status" value="1"/>
</dbReference>
<dbReference type="GO" id="GO:0000976">
    <property type="term" value="F:transcription cis-regulatory region binding"/>
    <property type="evidence" value="ECO:0007669"/>
    <property type="project" value="TreeGrafter"/>
</dbReference>
<dbReference type="InterPro" id="IPR011006">
    <property type="entry name" value="CheY-like_superfamily"/>
</dbReference>
<comment type="caution">
    <text evidence="8">The sequence shown here is derived from an EMBL/GenBank/DDBJ whole genome shotgun (WGS) entry which is preliminary data.</text>
</comment>
<keyword evidence="1 6" id="KW-0597">Phosphoprotein</keyword>
<evidence type="ECO:0000256" key="1">
    <source>
        <dbReference type="ARBA" id="ARBA00022553"/>
    </source>
</evidence>
<dbReference type="EMBL" id="WIND01000003">
    <property type="protein sequence ID" value="MSU89179.1"/>
    <property type="molecule type" value="Genomic_DNA"/>
</dbReference>
<dbReference type="Proteomes" id="UP000474957">
    <property type="component" value="Unassembled WGS sequence"/>
</dbReference>
<dbReference type="PROSITE" id="PS50110">
    <property type="entry name" value="RESPONSE_REGULATORY"/>
    <property type="match status" value="1"/>
</dbReference>
<dbReference type="PANTHER" id="PTHR48111:SF1">
    <property type="entry name" value="TWO-COMPONENT RESPONSE REGULATOR ORR33"/>
    <property type="match status" value="1"/>
</dbReference>
<evidence type="ECO:0000256" key="2">
    <source>
        <dbReference type="ARBA" id="ARBA00023012"/>
    </source>
</evidence>
<dbReference type="GO" id="GO:0005829">
    <property type="term" value="C:cytosol"/>
    <property type="evidence" value="ECO:0007669"/>
    <property type="project" value="TreeGrafter"/>
</dbReference>
<evidence type="ECO:0000313" key="8">
    <source>
        <dbReference type="EMBL" id="MSU89179.1"/>
    </source>
</evidence>
<keyword evidence="3" id="KW-0805">Transcription regulation</keyword>
<dbReference type="RefSeq" id="WP_154445667.1">
    <property type="nucleotide sequence ID" value="NZ_WIND01000003.1"/>
</dbReference>
<keyword evidence="9" id="KW-1185">Reference proteome</keyword>
<protein>
    <submittedName>
        <fullName evidence="8">Response regulator</fullName>
    </submittedName>
</protein>
<dbReference type="GO" id="GO:0000156">
    <property type="term" value="F:phosphorelay response regulator activity"/>
    <property type="evidence" value="ECO:0007669"/>
    <property type="project" value="TreeGrafter"/>
</dbReference>
<dbReference type="PANTHER" id="PTHR48111">
    <property type="entry name" value="REGULATOR OF RPOS"/>
    <property type="match status" value="1"/>
</dbReference>
<keyword evidence="4" id="KW-0238">DNA-binding</keyword>
<dbReference type="Gene3D" id="3.40.50.2300">
    <property type="match status" value="1"/>
</dbReference>
<feature type="domain" description="Response regulatory" evidence="7">
    <location>
        <begin position="4"/>
        <end position="123"/>
    </location>
</feature>
<name>A0A6L5YYS0_9RHOB</name>
<gene>
    <name evidence="8" type="ORF">GE300_06025</name>
</gene>
<dbReference type="SMART" id="SM00448">
    <property type="entry name" value="REC"/>
    <property type="match status" value="1"/>
</dbReference>
<evidence type="ECO:0000256" key="4">
    <source>
        <dbReference type="ARBA" id="ARBA00023125"/>
    </source>
</evidence>
<dbReference type="Pfam" id="PF00072">
    <property type="entry name" value="Response_reg"/>
    <property type="match status" value="1"/>
</dbReference>
<dbReference type="AlphaFoldDB" id="A0A6L5YYS0"/>
<dbReference type="InterPro" id="IPR001789">
    <property type="entry name" value="Sig_transdc_resp-reg_receiver"/>
</dbReference>
<dbReference type="GO" id="GO:0032993">
    <property type="term" value="C:protein-DNA complex"/>
    <property type="evidence" value="ECO:0007669"/>
    <property type="project" value="TreeGrafter"/>
</dbReference>